<dbReference type="Pfam" id="PF13649">
    <property type="entry name" value="Methyltransf_25"/>
    <property type="match status" value="1"/>
</dbReference>
<accession>A0A2I2L2J7</accession>
<evidence type="ECO:0000256" key="3">
    <source>
        <dbReference type="ARBA" id="ARBA00022691"/>
    </source>
</evidence>
<evidence type="ECO:0000313" key="6">
    <source>
        <dbReference type="Proteomes" id="UP000234331"/>
    </source>
</evidence>
<dbReference type="PANTHER" id="PTHR43464:SF19">
    <property type="entry name" value="UBIQUINONE BIOSYNTHESIS O-METHYLTRANSFERASE, MITOCHONDRIAL"/>
    <property type="match status" value="1"/>
</dbReference>
<protein>
    <submittedName>
        <fullName evidence="5">Putative methyltransferase</fullName>
    </submittedName>
</protein>
<gene>
    <name evidence="5" type="ORF">FRACA_920021</name>
</gene>
<dbReference type="GO" id="GO:0032259">
    <property type="term" value="P:methylation"/>
    <property type="evidence" value="ECO:0007669"/>
    <property type="project" value="UniProtKB-KW"/>
</dbReference>
<dbReference type="EMBL" id="FZMO01000561">
    <property type="protein sequence ID" value="SNQ52128.1"/>
    <property type="molecule type" value="Genomic_DNA"/>
</dbReference>
<dbReference type="Gene3D" id="3.40.50.150">
    <property type="entry name" value="Vaccinia Virus protein VP39"/>
    <property type="match status" value="1"/>
</dbReference>
<dbReference type="Proteomes" id="UP000234331">
    <property type="component" value="Unassembled WGS sequence"/>
</dbReference>
<dbReference type="AlphaFoldDB" id="A0A2I2L2J7"/>
<reference evidence="5 6" key="1">
    <citation type="submission" date="2017-06" db="EMBL/GenBank/DDBJ databases">
        <authorList>
            <person name="Kim H.J."/>
            <person name="Triplett B.A."/>
        </authorList>
    </citation>
    <scope>NUCLEOTIDE SEQUENCE [LARGE SCALE GENOMIC DNA]</scope>
    <source>
        <strain evidence="5">FRACA_ARgP5</strain>
    </source>
</reference>
<keyword evidence="3" id="KW-0949">S-adenosyl-L-methionine</keyword>
<dbReference type="GO" id="GO:0008168">
    <property type="term" value="F:methyltransferase activity"/>
    <property type="evidence" value="ECO:0007669"/>
    <property type="project" value="UniProtKB-KW"/>
</dbReference>
<name>A0A2I2L2J7_9ACTN</name>
<dbReference type="PANTHER" id="PTHR43464">
    <property type="entry name" value="METHYLTRANSFERASE"/>
    <property type="match status" value="1"/>
</dbReference>
<keyword evidence="1 5" id="KW-0489">Methyltransferase</keyword>
<evidence type="ECO:0000256" key="1">
    <source>
        <dbReference type="ARBA" id="ARBA00022603"/>
    </source>
</evidence>
<evidence type="ECO:0000259" key="4">
    <source>
        <dbReference type="Pfam" id="PF13649"/>
    </source>
</evidence>
<proteinExistence type="predicted"/>
<feature type="domain" description="Methyltransferase" evidence="4">
    <location>
        <begin position="46"/>
        <end position="134"/>
    </location>
</feature>
<dbReference type="CDD" id="cd02440">
    <property type="entry name" value="AdoMet_MTases"/>
    <property type="match status" value="1"/>
</dbReference>
<dbReference type="InterPro" id="IPR041698">
    <property type="entry name" value="Methyltransf_25"/>
</dbReference>
<keyword evidence="6" id="KW-1185">Reference proteome</keyword>
<evidence type="ECO:0000256" key="2">
    <source>
        <dbReference type="ARBA" id="ARBA00022679"/>
    </source>
</evidence>
<evidence type="ECO:0000313" key="5">
    <source>
        <dbReference type="EMBL" id="SNQ52128.1"/>
    </source>
</evidence>
<dbReference type="InterPro" id="IPR029063">
    <property type="entry name" value="SAM-dependent_MTases_sf"/>
</dbReference>
<dbReference type="SUPFAM" id="SSF53335">
    <property type="entry name" value="S-adenosyl-L-methionine-dependent methyltransferases"/>
    <property type="match status" value="1"/>
</dbReference>
<organism evidence="5 6">
    <name type="scientific">Frankia canadensis</name>
    <dbReference type="NCBI Taxonomy" id="1836972"/>
    <lineage>
        <taxon>Bacteria</taxon>
        <taxon>Bacillati</taxon>
        <taxon>Actinomycetota</taxon>
        <taxon>Actinomycetes</taxon>
        <taxon>Frankiales</taxon>
        <taxon>Frankiaceae</taxon>
        <taxon>Frankia</taxon>
    </lineage>
</organism>
<keyword evidence="2 5" id="KW-0808">Transferase</keyword>
<sequence>MAFWGRPADHAPAPAGDSVRIVLDWDHNAYYHRLLLRQLPRPCRRVLDVGAGAGAFATVLAEQVGQVDAVDRSPVMIEQARRTTAPTVRCVLADVLVDPLPGKEYDAIVSISALHHMPLRDVLPPLAAALRPGGVLAAVVLPRRDLRRELPVELAAAVAHRVLGVVFLVRRRRGRTGGFPKQHHAHTGMPVVMDPPLTTQEAAREAAAVLPGARVRRLLFWRYLLVWHKPLAPQS</sequence>